<dbReference type="Proteomes" id="UP001059773">
    <property type="component" value="Chromosome"/>
</dbReference>
<dbReference type="CDD" id="cd08551">
    <property type="entry name" value="Fe-ADH"/>
    <property type="match status" value="1"/>
</dbReference>
<evidence type="ECO:0000256" key="3">
    <source>
        <dbReference type="ARBA" id="ARBA00023027"/>
    </source>
</evidence>
<keyword evidence="3" id="KW-0520">NAD</keyword>
<keyword evidence="7" id="KW-1185">Reference proteome</keyword>
<evidence type="ECO:0000259" key="4">
    <source>
        <dbReference type="Pfam" id="PF00465"/>
    </source>
</evidence>
<dbReference type="Gene3D" id="3.40.50.1970">
    <property type="match status" value="1"/>
</dbReference>
<dbReference type="EMBL" id="CP101914">
    <property type="protein sequence ID" value="UUI02972.1"/>
    <property type="molecule type" value="Genomic_DNA"/>
</dbReference>
<proteinExistence type="inferred from homology"/>
<evidence type="ECO:0000256" key="2">
    <source>
        <dbReference type="ARBA" id="ARBA00023002"/>
    </source>
</evidence>
<gene>
    <name evidence="6" type="ORF">NP439_23575</name>
</gene>
<dbReference type="SUPFAM" id="SSF56796">
    <property type="entry name" value="Dehydroquinate synthase-like"/>
    <property type="match status" value="1"/>
</dbReference>
<dbReference type="InterPro" id="IPR056798">
    <property type="entry name" value="ADH_Fe_C"/>
</dbReference>
<evidence type="ECO:0000313" key="6">
    <source>
        <dbReference type="EMBL" id="UUI02972.1"/>
    </source>
</evidence>
<organism evidence="6 7">
    <name type="scientific">Oceanobacillus jeddahense</name>
    <dbReference type="NCBI Taxonomy" id="1462527"/>
    <lineage>
        <taxon>Bacteria</taxon>
        <taxon>Bacillati</taxon>
        <taxon>Bacillota</taxon>
        <taxon>Bacilli</taxon>
        <taxon>Bacillales</taxon>
        <taxon>Bacillaceae</taxon>
        <taxon>Oceanobacillus</taxon>
    </lineage>
</organism>
<name>A0ABY5JRL8_9BACI</name>
<feature type="domain" description="Fe-containing alcohol dehydrogenase-like C-terminal" evidence="5">
    <location>
        <begin position="191"/>
        <end position="386"/>
    </location>
</feature>
<comment type="similarity">
    <text evidence="1">Belongs to the iron-containing alcohol dehydrogenase family.</text>
</comment>
<dbReference type="InterPro" id="IPR039697">
    <property type="entry name" value="Alcohol_dehydrogenase_Fe"/>
</dbReference>
<evidence type="ECO:0000259" key="5">
    <source>
        <dbReference type="Pfam" id="PF25137"/>
    </source>
</evidence>
<reference evidence="6" key="1">
    <citation type="submission" date="2022-07" db="EMBL/GenBank/DDBJ databases">
        <title>FELIX.</title>
        <authorList>
            <person name="Wan K.H."/>
            <person name="Park S."/>
            <person name="Lawrence Q."/>
            <person name="Eichenberger J.P."/>
            <person name="Booth B.W."/>
            <person name="Piaggio A.J."/>
            <person name="Chandler J.C."/>
            <person name="Franklin A.B."/>
            <person name="Celniker S.E."/>
        </authorList>
    </citation>
    <scope>NUCLEOTIDE SEQUENCE</scope>
    <source>
        <strain evidence="6">QA-1986 374</strain>
    </source>
</reference>
<dbReference type="RefSeq" id="WP_256708158.1">
    <property type="nucleotide sequence ID" value="NZ_CP101914.1"/>
</dbReference>
<dbReference type="Pfam" id="PF00465">
    <property type="entry name" value="Fe-ADH"/>
    <property type="match status" value="1"/>
</dbReference>
<accession>A0ABY5JRL8</accession>
<dbReference type="InterPro" id="IPR001670">
    <property type="entry name" value="ADH_Fe/GldA"/>
</dbReference>
<dbReference type="PANTHER" id="PTHR11496:SF102">
    <property type="entry name" value="ALCOHOL DEHYDROGENASE 4"/>
    <property type="match status" value="1"/>
</dbReference>
<dbReference type="Pfam" id="PF25137">
    <property type="entry name" value="ADH_Fe_C"/>
    <property type="match status" value="1"/>
</dbReference>
<dbReference type="Gene3D" id="1.20.1090.10">
    <property type="entry name" value="Dehydroquinate synthase-like - alpha domain"/>
    <property type="match status" value="1"/>
</dbReference>
<sequence>MGNLYQFQTANHIISGKDSIKQISDHLKILNIEIRNILMIAQPSMIKHGFVDHIQQQLEKENIKADINTDILPEPTANNINEVFQSISANEYDALIGIGGGSVLDATKILSVMFTNAGSIEDKLGTDLVKNKGIPTVLIPSTAGTGSEVTPNAIVTLPDEELKIGMVSKYLLPNLVILDPVLTLSLPKHITAATGMDAFTHAFESFISNKANLISDMFALESIRLISDSIVEAYENGSNIEAREKMLVGSMYGGMALTSAGTAAVHALAYPLGGKFNISHGVANSMLLPYVTEFNLDSIRNKMHAVADAMKMDTANLSEDEAARAVIDKIREWTEVLEIPQNLKSYGVSESHLKEISIAASKVTRLLNNNPKEMSLRDIEEVYRKLLEE</sequence>
<dbReference type="PROSITE" id="PS00913">
    <property type="entry name" value="ADH_IRON_1"/>
    <property type="match status" value="1"/>
</dbReference>
<evidence type="ECO:0000313" key="7">
    <source>
        <dbReference type="Proteomes" id="UP001059773"/>
    </source>
</evidence>
<evidence type="ECO:0000256" key="1">
    <source>
        <dbReference type="ARBA" id="ARBA00007358"/>
    </source>
</evidence>
<feature type="domain" description="Alcohol dehydrogenase iron-type/glycerol dehydrogenase GldA" evidence="4">
    <location>
        <begin position="11"/>
        <end position="180"/>
    </location>
</feature>
<dbReference type="PANTHER" id="PTHR11496">
    <property type="entry name" value="ALCOHOL DEHYDROGENASE"/>
    <property type="match status" value="1"/>
</dbReference>
<keyword evidence="2" id="KW-0560">Oxidoreductase</keyword>
<dbReference type="InterPro" id="IPR018211">
    <property type="entry name" value="ADH_Fe_CS"/>
</dbReference>
<protein>
    <submittedName>
        <fullName evidence="6">Iron-containing alcohol dehydrogenase</fullName>
    </submittedName>
</protein>